<feature type="transmembrane region" description="Helical" evidence="2">
    <location>
        <begin position="346"/>
        <end position="367"/>
    </location>
</feature>
<dbReference type="EMBL" id="CP154795">
    <property type="protein sequence ID" value="XAN06292.1"/>
    <property type="molecule type" value="Genomic_DNA"/>
</dbReference>
<keyword evidence="2" id="KW-1133">Transmembrane helix</keyword>
<protein>
    <submittedName>
        <fullName evidence="4">Protein phosphatase 2C domain-containing protein</fullName>
    </submittedName>
</protein>
<feature type="domain" description="PPM-type phosphatase" evidence="3">
    <location>
        <begin position="6"/>
        <end position="240"/>
    </location>
</feature>
<sequence length="526" mass="55619">MTLQLRYAAHSEIGLVRKNNQDSGYASPRLLVIADGMGGAAAGDLASAAAVQQLRRADRGDEGIGGEEMLELLAGALLQANDKIADLVADDHSLEGMGTTVTAALFDGKQLGLVHIGDSRAYVQRGDELIRLTHDHSWVQSLVDEGKITAEEAAYHPHRSLLLKVLNGQPQIDPDAALVDLEAGDRLLFCSDGLCGLVEDDELSAALTDHTDLDDVLDVLIDAAHREGGVDNITIIVADVHELPGATASDAEADADSDPTEPTEPTGAALAAAAGPAQSARLIGAATEREVPVVEPRTLDLGASRRQDADASEDSDIDLEDPVEADEETIRYAPTLRTGRRRLWRGLLIVVLIGALLGAGLGAGYAWSRTQYFVGPSGDNVAIHRGLAQTVLGVPLSDVYEVQDIRMTDLPPFYRDRVNRTISLHTLDEARNTTLELREAADRCIRQRAERENPPPPAPTPDPNAPVDPNAPADPNNPAPAPDPNNPAPPPDPNAPAPDPNAPTEQPVPPTPTAAATATPDPSEVC</sequence>
<accession>A0ABZ3FJU7</accession>
<dbReference type="CDD" id="cd00143">
    <property type="entry name" value="PP2Cc"/>
    <property type="match status" value="1"/>
</dbReference>
<evidence type="ECO:0000259" key="3">
    <source>
        <dbReference type="PROSITE" id="PS51746"/>
    </source>
</evidence>
<feature type="compositionally biased region" description="Acidic residues" evidence="1">
    <location>
        <begin position="251"/>
        <end position="261"/>
    </location>
</feature>
<dbReference type="Proteomes" id="UP001442841">
    <property type="component" value="Chromosome"/>
</dbReference>
<dbReference type="InterPro" id="IPR001932">
    <property type="entry name" value="PPM-type_phosphatase-like_dom"/>
</dbReference>
<gene>
    <name evidence="4" type="ORF">AADG42_02885</name>
</gene>
<proteinExistence type="predicted"/>
<dbReference type="RefSeq" id="WP_425307726.1">
    <property type="nucleotide sequence ID" value="NZ_CP154795.1"/>
</dbReference>
<name>A0ABZ3FJU7_9ACTN</name>
<feature type="compositionally biased region" description="Low complexity" evidence="1">
    <location>
        <begin position="263"/>
        <end position="272"/>
    </location>
</feature>
<dbReference type="Gene3D" id="3.60.40.10">
    <property type="entry name" value="PPM-type phosphatase domain"/>
    <property type="match status" value="1"/>
</dbReference>
<keyword evidence="2" id="KW-0472">Membrane</keyword>
<feature type="compositionally biased region" description="Low complexity" evidence="1">
    <location>
        <begin position="513"/>
        <end position="526"/>
    </location>
</feature>
<dbReference type="InterPro" id="IPR036457">
    <property type="entry name" value="PPM-type-like_dom_sf"/>
</dbReference>
<feature type="compositionally biased region" description="Pro residues" evidence="1">
    <location>
        <begin position="454"/>
        <end position="466"/>
    </location>
</feature>
<feature type="region of interest" description="Disordered" evidence="1">
    <location>
        <begin position="295"/>
        <end position="318"/>
    </location>
</feature>
<keyword evidence="2" id="KW-0812">Transmembrane</keyword>
<feature type="compositionally biased region" description="Pro residues" evidence="1">
    <location>
        <begin position="475"/>
        <end position="512"/>
    </location>
</feature>
<evidence type="ECO:0000256" key="2">
    <source>
        <dbReference type="SAM" id="Phobius"/>
    </source>
</evidence>
<keyword evidence="5" id="KW-1185">Reference proteome</keyword>
<dbReference type="PROSITE" id="PS51746">
    <property type="entry name" value="PPM_2"/>
    <property type="match status" value="1"/>
</dbReference>
<evidence type="ECO:0000256" key="1">
    <source>
        <dbReference type="SAM" id="MobiDB-lite"/>
    </source>
</evidence>
<evidence type="ECO:0000313" key="5">
    <source>
        <dbReference type="Proteomes" id="UP001442841"/>
    </source>
</evidence>
<dbReference type="Pfam" id="PF13672">
    <property type="entry name" value="PP2C_2"/>
    <property type="match status" value="1"/>
</dbReference>
<dbReference type="SUPFAM" id="SSF81606">
    <property type="entry name" value="PP2C-like"/>
    <property type="match status" value="1"/>
</dbReference>
<evidence type="ECO:0000313" key="4">
    <source>
        <dbReference type="EMBL" id="XAN06292.1"/>
    </source>
</evidence>
<feature type="region of interest" description="Disordered" evidence="1">
    <location>
        <begin position="248"/>
        <end position="272"/>
    </location>
</feature>
<organism evidence="4 5">
    <name type="scientific">Ammonicoccus fulvus</name>
    <dbReference type="NCBI Taxonomy" id="3138240"/>
    <lineage>
        <taxon>Bacteria</taxon>
        <taxon>Bacillati</taxon>
        <taxon>Actinomycetota</taxon>
        <taxon>Actinomycetes</taxon>
        <taxon>Propionibacteriales</taxon>
        <taxon>Propionibacteriaceae</taxon>
        <taxon>Ammonicoccus</taxon>
    </lineage>
</organism>
<feature type="region of interest" description="Disordered" evidence="1">
    <location>
        <begin position="449"/>
        <end position="526"/>
    </location>
</feature>
<dbReference type="SMART" id="SM00332">
    <property type="entry name" value="PP2Cc"/>
    <property type="match status" value="1"/>
</dbReference>
<dbReference type="SMART" id="SM00331">
    <property type="entry name" value="PP2C_SIG"/>
    <property type="match status" value="1"/>
</dbReference>
<reference evidence="4 5" key="1">
    <citation type="submission" date="2024-04" db="EMBL/GenBank/DDBJ databases">
        <title>Isolation of an actinomycete strain from pig manure.</title>
        <authorList>
            <person name="Gong T."/>
            <person name="Yu Z."/>
            <person name="An M."/>
            <person name="Wei C."/>
            <person name="Yang W."/>
            <person name="Liu L."/>
        </authorList>
    </citation>
    <scope>NUCLEOTIDE SEQUENCE [LARGE SCALE GENOMIC DNA]</scope>
    <source>
        <strain evidence="4 5">ZF39</strain>
    </source>
</reference>